<evidence type="ECO:0000256" key="1">
    <source>
        <dbReference type="ARBA" id="ARBA00007769"/>
    </source>
</evidence>
<comment type="similarity">
    <text evidence="1">Belongs to the isocitrate and isopropylmalate dehydrogenases family.</text>
</comment>
<keyword evidence="6" id="KW-1185">Reference proteome</keyword>
<dbReference type="SUPFAM" id="SSF53659">
    <property type="entry name" value="Isocitrate/Isopropylmalate dehydrogenase-like"/>
    <property type="match status" value="2"/>
</dbReference>
<dbReference type="Pfam" id="PF00180">
    <property type="entry name" value="Iso_dh"/>
    <property type="match status" value="1"/>
</dbReference>
<evidence type="ECO:0000313" key="5">
    <source>
        <dbReference type="EMBL" id="KAL1123095.1"/>
    </source>
</evidence>
<dbReference type="AlphaFoldDB" id="A0ABD0Y6R7"/>
<dbReference type="PANTHER" id="PTHR11835:SF60">
    <property type="entry name" value="ISOCITRATE DEHYDROGENASE [NAD] SUBUNIT, MITOCHONDRIAL"/>
    <property type="match status" value="1"/>
</dbReference>
<name>A0ABD0Y6R7_9HEMI</name>
<comment type="caution">
    <text evidence="5">The sequence shown here is derived from an EMBL/GenBank/DDBJ whole genome shotgun (WGS) entry which is preliminary data.</text>
</comment>
<evidence type="ECO:0000259" key="4">
    <source>
        <dbReference type="SMART" id="SM01329"/>
    </source>
</evidence>
<sequence length="331" mass="37050">MASKRRNMFYQNKKQETTKIDPPRLVYLILRVLRFNFSSFAFKYAKRKKRSKISVLHNAETMPMSEGLLITSFKAVAEHSTPRFPDVQLELLHVSGGFKKFLVNPKSLDVVVSNSLNAGTFNHMLMGVVGKSSQLMRAGCESVRVDILVLDAKRGGILSPQRGPKMIDGQNEHGTDLEKQETTAYRHYGANFLRGHGVMCGQNIGEKYRLYEPAARGKGASLVGQNKANPQAMLMCGVAALEELGHQMHADVIRYAIRKTLSEDRVFTFDLGGKATTKEFTNNVIQRVRDMVGKVLCSYDPPPKPYIQTVREKEASEKATTRGDLPTKEPK</sequence>
<dbReference type="Gene3D" id="3.40.718.10">
    <property type="entry name" value="Isopropylmalate Dehydrogenase"/>
    <property type="match status" value="2"/>
</dbReference>
<protein>
    <recommendedName>
        <fullName evidence="4">Isopropylmalate dehydrogenase-like domain-containing protein</fullName>
    </recommendedName>
</protein>
<feature type="domain" description="Isopropylmalate dehydrogenase-like" evidence="4">
    <location>
        <begin position="2"/>
        <end position="284"/>
    </location>
</feature>
<keyword evidence="2" id="KW-0816">Tricarboxylic acid cycle</keyword>
<dbReference type="GO" id="GO:0006099">
    <property type="term" value="P:tricarboxylic acid cycle"/>
    <property type="evidence" value="ECO:0007669"/>
    <property type="project" value="UniProtKB-KW"/>
</dbReference>
<evidence type="ECO:0000313" key="6">
    <source>
        <dbReference type="Proteomes" id="UP001558652"/>
    </source>
</evidence>
<dbReference type="InterPro" id="IPR024084">
    <property type="entry name" value="IsoPropMal-DH-like_dom"/>
</dbReference>
<feature type="compositionally biased region" description="Basic and acidic residues" evidence="3">
    <location>
        <begin position="310"/>
        <end position="331"/>
    </location>
</feature>
<feature type="region of interest" description="Disordered" evidence="3">
    <location>
        <begin position="306"/>
        <end position="331"/>
    </location>
</feature>
<evidence type="ECO:0000256" key="2">
    <source>
        <dbReference type="ARBA" id="ARBA00022532"/>
    </source>
</evidence>
<accession>A0ABD0Y6R7</accession>
<dbReference type="PANTHER" id="PTHR11835">
    <property type="entry name" value="DECARBOXYLATING DEHYDROGENASES-ISOCITRATE, ISOPROPYLMALATE, TARTRATE"/>
    <property type="match status" value="1"/>
</dbReference>
<proteinExistence type="inferred from homology"/>
<reference evidence="5 6" key="1">
    <citation type="submission" date="2024-07" db="EMBL/GenBank/DDBJ databases">
        <title>Chromosome-level genome assembly of the water stick insect Ranatra chinensis (Heteroptera: Nepidae).</title>
        <authorList>
            <person name="Liu X."/>
        </authorList>
    </citation>
    <scope>NUCLEOTIDE SEQUENCE [LARGE SCALE GENOMIC DNA]</scope>
    <source>
        <strain evidence="5">Cailab_2021Rc</strain>
        <tissue evidence="5">Muscle</tissue>
    </source>
</reference>
<evidence type="ECO:0000256" key="3">
    <source>
        <dbReference type="SAM" id="MobiDB-lite"/>
    </source>
</evidence>
<dbReference type="SMART" id="SM01329">
    <property type="entry name" value="Iso_dh"/>
    <property type="match status" value="1"/>
</dbReference>
<dbReference type="EMBL" id="JBFDAA010000012">
    <property type="protein sequence ID" value="KAL1123095.1"/>
    <property type="molecule type" value="Genomic_DNA"/>
</dbReference>
<dbReference type="Proteomes" id="UP001558652">
    <property type="component" value="Unassembled WGS sequence"/>
</dbReference>
<gene>
    <name evidence="5" type="ORF">AAG570_002183</name>
</gene>
<organism evidence="5 6">
    <name type="scientific">Ranatra chinensis</name>
    <dbReference type="NCBI Taxonomy" id="642074"/>
    <lineage>
        <taxon>Eukaryota</taxon>
        <taxon>Metazoa</taxon>
        <taxon>Ecdysozoa</taxon>
        <taxon>Arthropoda</taxon>
        <taxon>Hexapoda</taxon>
        <taxon>Insecta</taxon>
        <taxon>Pterygota</taxon>
        <taxon>Neoptera</taxon>
        <taxon>Paraneoptera</taxon>
        <taxon>Hemiptera</taxon>
        <taxon>Heteroptera</taxon>
        <taxon>Panheteroptera</taxon>
        <taxon>Nepomorpha</taxon>
        <taxon>Nepidae</taxon>
        <taxon>Ranatrinae</taxon>
        <taxon>Ranatra</taxon>
    </lineage>
</organism>